<evidence type="ECO:0000313" key="4">
    <source>
        <dbReference type="Proteomes" id="UP001212841"/>
    </source>
</evidence>
<feature type="transmembrane region" description="Helical" evidence="2">
    <location>
        <begin position="130"/>
        <end position="152"/>
    </location>
</feature>
<protein>
    <submittedName>
        <fullName evidence="3">Uncharacterized protein</fullName>
    </submittedName>
</protein>
<keyword evidence="2" id="KW-0812">Transmembrane</keyword>
<sequence>MPAQINRGHFRFHWGNFRLSFPIPNLDRTPTDPDSPPVSFILIPLHKEWSKPPRFFSQWSMALQNHMNREDYYGRLEDINVRVATVFPPGWQLVVPPLFAFSIFMIGVFVPAAVCKNDQMGWCGTFHDNFAGFGVTAFFTFMILAIGTAVYAGHCEKKAVEILNGMFEDWNFDDNLQGLNWLVHYEETVERQYDRDGYARKSIKRQLFIKLEYSANPPTESQQPPVVDPLSRMGVADDGDVPPPAYSEDVAEETPFLGKRLSQ</sequence>
<dbReference type="EMBL" id="JADGJD010000004">
    <property type="protein sequence ID" value="KAJ3057388.1"/>
    <property type="molecule type" value="Genomic_DNA"/>
</dbReference>
<keyword evidence="4" id="KW-1185">Reference proteome</keyword>
<feature type="region of interest" description="Disordered" evidence="1">
    <location>
        <begin position="216"/>
        <end position="263"/>
    </location>
</feature>
<comment type="caution">
    <text evidence="3">The sequence shown here is derived from an EMBL/GenBank/DDBJ whole genome shotgun (WGS) entry which is preliminary data.</text>
</comment>
<feature type="transmembrane region" description="Helical" evidence="2">
    <location>
        <begin position="90"/>
        <end position="110"/>
    </location>
</feature>
<evidence type="ECO:0000313" key="3">
    <source>
        <dbReference type="EMBL" id="KAJ3057388.1"/>
    </source>
</evidence>
<dbReference type="Proteomes" id="UP001212841">
    <property type="component" value="Unassembled WGS sequence"/>
</dbReference>
<keyword evidence="2" id="KW-0472">Membrane</keyword>
<dbReference type="AlphaFoldDB" id="A0AAD5SKH7"/>
<name>A0AAD5SKH7_9FUNG</name>
<organism evidence="3 4">
    <name type="scientific">Rhizophlyctis rosea</name>
    <dbReference type="NCBI Taxonomy" id="64517"/>
    <lineage>
        <taxon>Eukaryota</taxon>
        <taxon>Fungi</taxon>
        <taxon>Fungi incertae sedis</taxon>
        <taxon>Chytridiomycota</taxon>
        <taxon>Chytridiomycota incertae sedis</taxon>
        <taxon>Chytridiomycetes</taxon>
        <taxon>Rhizophlyctidales</taxon>
        <taxon>Rhizophlyctidaceae</taxon>
        <taxon>Rhizophlyctis</taxon>
    </lineage>
</organism>
<reference evidence="3" key="1">
    <citation type="submission" date="2020-05" db="EMBL/GenBank/DDBJ databases">
        <title>Phylogenomic resolution of chytrid fungi.</title>
        <authorList>
            <person name="Stajich J.E."/>
            <person name="Amses K."/>
            <person name="Simmons R."/>
            <person name="Seto K."/>
            <person name="Myers J."/>
            <person name="Bonds A."/>
            <person name="Quandt C.A."/>
            <person name="Barry K."/>
            <person name="Liu P."/>
            <person name="Grigoriev I."/>
            <person name="Longcore J.E."/>
            <person name="James T.Y."/>
        </authorList>
    </citation>
    <scope>NUCLEOTIDE SEQUENCE</scope>
    <source>
        <strain evidence="3">JEL0318</strain>
    </source>
</reference>
<accession>A0AAD5SKH7</accession>
<evidence type="ECO:0000256" key="1">
    <source>
        <dbReference type="SAM" id="MobiDB-lite"/>
    </source>
</evidence>
<evidence type="ECO:0000256" key="2">
    <source>
        <dbReference type="SAM" id="Phobius"/>
    </source>
</evidence>
<keyword evidence="2" id="KW-1133">Transmembrane helix</keyword>
<proteinExistence type="predicted"/>
<gene>
    <name evidence="3" type="ORF">HK097_007567</name>
</gene>